<comment type="similarity">
    <text evidence="8">Belongs to the MobA family.</text>
</comment>
<sequence length="215" mass="23785">MRRNLIGLILAGGQARRFGGKKALAHLEGRPLALWVKEALEPFCEEIWLSLREPDQPEALLGPHFKRIFFDPLPGAGPLAGLLAALKGLSPEAALLVAPCDQPLIQPTLLQGLRATFEKDPAPAVVFLGTKGYEPFPGIYCGDLVKDLENYLEAGGRSVRKWLSGLSPEKLLGIPPEKWYAWDPEGWSFLNINYQEDLKRIEALLREKRPPLSSA</sequence>
<evidence type="ECO:0000256" key="1">
    <source>
        <dbReference type="ARBA" id="ARBA00022490"/>
    </source>
</evidence>
<evidence type="ECO:0000256" key="5">
    <source>
        <dbReference type="ARBA" id="ARBA00022842"/>
    </source>
</evidence>
<comment type="function">
    <text evidence="8">Transfers a GMP moiety from GTP to Mo-molybdopterin (Mo-MPT) cofactor (Moco or molybdenum cofactor) to form Mo-molybdopterin guanine dinucleotide (Mo-MGD) cofactor.</text>
</comment>
<dbReference type="GO" id="GO:0006777">
    <property type="term" value="P:Mo-molybdopterin cofactor biosynthetic process"/>
    <property type="evidence" value="ECO:0007669"/>
    <property type="project" value="UniProtKB-KW"/>
</dbReference>
<keyword evidence="11" id="KW-1185">Reference proteome</keyword>
<keyword evidence="6 8" id="KW-0342">GTP-binding</keyword>
<evidence type="ECO:0000256" key="3">
    <source>
        <dbReference type="ARBA" id="ARBA00022723"/>
    </source>
</evidence>
<accession>A0A6H1WRM6</accession>
<dbReference type="PANTHER" id="PTHR19136:SF81">
    <property type="entry name" value="MOLYBDENUM COFACTOR GUANYLYLTRANSFERASE"/>
    <property type="match status" value="1"/>
</dbReference>
<feature type="binding site" evidence="8">
    <location>
        <position position="71"/>
    </location>
    <ligand>
        <name>GTP</name>
        <dbReference type="ChEBI" id="CHEBI:37565"/>
    </ligand>
</feature>
<dbReference type="Pfam" id="PF12804">
    <property type="entry name" value="NTP_transf_3"/>
    <property type="match status" value="1"/>
</dbReference>
<gene>
    <name evidence="8" type="primary">mobA</name>
    <name evidence="10" type="ORF">FVE67_03080</name>
</gene>
<evidence type="ECO:0000259" key="9">
    <source>
        <dbReference type="Pfam" id="PF12804"/>
    </source>
</evidence>
<feature type="binding site" evidence="8">
    <location>
        <position position="101"/>
    </location>
    <ligand>
        <name>GTP</name>
        <dbReference type="ChEBI" id="CHEBI:37565"/>
    </ligand>
</feature>
<keyword evidence="4 8" id="KW-0547">Nucleotide-binding</keyword>
<dbReference type="RefSeq" id="WP_168719199.1">
    <property type="nucleotide sequence ID" value="NZ_CP042909.1"/>
</dbReference>
<dbReference type="InterPro" id="IPR025877">
    <property type="entry name" value="MobA-like_NTP_Trfase"/>
</dbReference>
<protein>
    <recommendedName>
        <fullName evidence="8">Probable molybdenum cofactor guanylyltransferase</fullName>
        <shortName evidence="8">MoCo guanylyltransferase</shortName>
        <ecNumber evidence="8">2.7.7.77</ecNumber>
    </recommendedName>
    <alternativeName>
        <fullName evidence="8">GTP:molybdopterin guanylyltransferase</fullName>
    </alternativeName>
    <alternativeName>
        <fullName evidence="8">Mo-MPT guanylyltransferase</fullName>
    </alternativeName>
    <alternativeName>
        <fullName evidence="8">Molybdopterin guanylyltransferase</fullName>
    </alternativeName>
    <alternativeName>
        <fullName evidence="8">Molybdopterin-guanine dinucleotide synthase</fullName>
        <shortName evidence="8">MGD synthase</shortName>
    </alternativeName>
</protein>
<feature type="binding site" evidence="8">
    <location>
        <begin position="10"/>
        <end position="12"/>
    </location>
    <ligand>
        <name>GTP</name>
        <dbReference type="ChEBI" id="CHEBI:37565"/>
    </ligand>
</feature>
<keyword evidence="10" id="KW-0548">Nucleotidyltransferase</keyword>
<proteinExistence type="inferred from homology"/>
<evidence type="ECO:0000256" key="4">
    <source>
        <dbReference type="ARBA" id="ARBA00022741"/>
    </source>
</evidence>
<organism evidence="10 11">
    <name type="scientific">Thermosulfurimonas marina</name>
    <dbReference type="NCBI Taxonomy" id="2047767"/>
    <lineage>
        <taxon>Bacteria</taxon>
        <taxon>Pseudomonadati</taxon>
        <taxon>Thermodesulfobacteriota</taxon>
        <taxon>Thermodesulfobacteria</taxon>
        <taxon>Thermodesulfobacteriales</taxon>
        <taxon>Thermodesulfobacteriaceae</taxon>
        <taxon>Thermosulfurimonas</taxon>
    </lineage>
</organism>
<dbReference type="Proteomes" id="UP000501253">
    <property type="component" value="Chromosome"/>
</dbReference>
<dbReference type="EC" id="2.7.7.77" evidence="8"/>
<dbReference type="KEGG" id="tmai:FVE67_03080"/>
<dbReference type="HAMAP" id="MF_00316">
    <property type="entry name" value="MobA"/>
    <property type="match status" value="1"/>
</dbReference>
<dbReference type="CDD" id="cd02503">
    <property type="entry name" value="MobA"/>
    <property type="match status" value="1"/>
</dbReference>
<dbReference type="EMBL" id="CP042909">
    <property type="protein sequence ID" value="QJA05842.1"/>
    <property type="molecule type" value="Genomic_DNA"/>
</dbReference>
<dbReference type="GO" id="GO:0061603">
    <property type="term" value="F:molybdenum cofactor guanylyltransferase activity"/>
    <property type="evidence" value="ECO:0007669"/>
    <property type="project" value="UniProtKB-EC"/>
</dbReference>
<keyword evidence="2 8" id="KW-0808">Transferase</keyword>
<keyword evidence="1 8" id="KW-0963">Cytoplasm</keyword>
<comment type="caution">
    <text evidence="8">Lacks conserved residue(s) required for the propagation of feature annotation.</text>
</comment>
<keyword evidence="7 8" id="KW-0501">Molybdenum cofactor biosynthesis</keyword>
<feature type="binding site" evidence="8">
    <location>
        <position position="101"/>
    </location>
    <ligand>
        <name>Mg(2+)</name>
        <dbReference type="ChEBI" id="CHEBI:18420"/>
    </ligand>
</feature>
<evidence type="ECO:0000256" key="8">
    <source>
        <dbReference type="HAMAP-Rule" id="MF_00316"/>
    </source>
</evidence>
<dbReference type="AlphaFoldDB" id="A0A6H1WRM6"/>
<dbReference type="PANTHER" id="PTHR19136">
    <property type="entry name" value="MOLYBDENUM COFACTOR GUANYLYLTRANSFERASE"/>
    <property type="match status" value="1"/>
</dbReference>
<dbReference type="InterPro" id="IPR013482">
    <property type="entry name" value="Molybde_CF_guanTrfase"/>
</dbReference>
<comment type="domain">
    <text evidence="8">The N-terminal domain determines nucleotide recognition and specific binding, while the C-terminal domain determines the specific binding to the target protein.</text>
</comment>
<dbReference type="GO" id="GO:0005737">
    <property type="term" value="C:cytoplasm"/>
    <property type="evidence" value="ECO:0007669"/>
    <property type="project" value="UniProtKB-SubCell"/>
</dbReference>
<keyword evidence="3 8" id="KW-0479">Metal-binding</keyword>
<name>A0A6H1WRM6_9BACT</name>
<reference evidence="10 11" key="1">
    <citation type="submission" date="2019-08" db="EMBL/GenBank/DDBJ databases">
        <title>Complete genome sequence of Thermosulfurimonas marina SU872T, an anaerobic thermophilic chemolithoautotrophic bacterium isolated from a shallow marine hydrothermal vent.</title>
        <authorList>
            <person name="Allioux M."/>
            <person name="Jebbar M."/>
            <person name="Slobodkina G."/>
            <person name="Slobodkin A."/>
            <person name="Moalic Y."/>
            <person name="Frolova A."/>
            <person name="Shao Z."/>
            <person name="Alain K."/>
        </authorList>
    </citation>
    <scope>NUCLEOTIDE SEQUENCE [LARGE SCALE GENOMIC DNA]</scope>
    <source>
        <strain evidence="10 11">SU872</strain>
    </source>
</reference>
<evidence type="ECO:0000313" key="10">
    <source>
        <dbReference type="EMBL" id="QJA05842.1"/>
    </source>
</evidence>
<dbReference type="Gene3D" id="3.90.550.10">
    <property type="entry name" value="Spore Coat Polysaccharide Biosynthesis Protein SpsA, Chain A"/>
    <property type="match status" value="1"/>
</dbReference>
<evidence type="ECO:0000256" key="2">
    <source>
        <dbReference type="ARBA" id="ARBA00022679"/>
    </source>
</evidence>
<dbReference type="GO" id="GO:0046872">
    <property type="term" value="F:metal ion binding"/>
    <property type="evidence" value="ECO:0007669"/>
    <property type="project" value="UniProtKB-KW"/>
</dbReference>
<evidence type="ECO:0000256" key="7">
    <source>
        <dbReference type="ARBA" id="ARBA00023150"/>
    </source>
</evidence>
<evidence type="ECO:0000256" key="6">
    <source>
        <dbReference type="ARBA" id="ARBA00023134"/>
    </source>
</evidence>
<feature type="binding site" evidence="8">
    <location>
        <position position="22"/>
    </location>
    <ligand>
        <name>GTP</name>
        <dbReference type="ChEBI" id="CHEBI:37565"/>
    </ligand>
</feature>
<comment type="subcellular location">
    <subcellularLocation>
        <location evidence="8">Cytoplasm</location>
    </subcellularLocation>
</comment>
<feature type="domain" description="MobA-like NTP transferase" evidence="9">
    <location>
        <begin position="7"/>
        <end position="162"/>
    </location>
</feature>
<dbReference type="SUPFAM" id="SSF53448">
    <property type="entry name" value="Nucleotide-diphospho-sugar transferases"/>
    <property type="match status" value="1"/>
</dbReference>
<dbReference type="GO" id="GO:0005525">
    <property type="term" value="F:GTP binding"/>
    <property type="evidence" value="ECO:0007669"/>
    <property type="project" value="UniProtKB-UniRule"/>
</dbReference>
<comment type="catalytic activity">
    <reaction evidence="8">
        <text>Mo-molybdopterin + GTP + H(+) = Mo-molybdopterin guanine dinucleotide + diphosphate</text>
        <dbReference type="Rhea" id="RHEA:34243"/>
        <dbReference type="ChEBI" id="CHEBI:15378"/>
        <dbReference type="ChEBI" id="CHEBI:33019"/>
        <dbReference type="ChEBI" id="CHEBI:37565"/>
        <dbReference type="ChEBI" id="CHEBI:71302"/>
        <dbReference type="ChEBI" id="CHEBI:71310"/>
        <dbReference type="EC" id="2.7.7.77"/>
    </reaction>
</comment>
<evidence type="ECO:0000313" key="11">
    <source>
        <dbReference type="Proteomes" id="UP000501253"/>
    </source>
</evidence>
<comment type="cofactor">
    <cofactor evidence="8">
        <name>Mg(2+)</name>
        <dbReference type="ChEBI" id="CHEBI:18420"/>
    </cofactor>
</comment>
<keyword evidence="5 8" id="KW-0460">Magnesium</keyword>
<dbReference type="InterPro" id="IPR029044">
    <property type="entry name" value="Nucleotide-diphossugar_trans"/>
</dbReference>